<dbReference type="InterPro" id="IPR036641">
    <property type="entry name" value="HPT_dom_sf"/>
</dbReference>
<dbReference type="SMART" id="SM00448">
    <property type="entry name" value="REC"/>
    <property type="match status" value="2"/>
</dbReference>
<feature type="domain" description="Response regulatory" evidence="15">
    <location>
        <begin position="575"/>
        <end position="700"/>
    </location>
</feature>
<evidence type="ECO:0000256" key="12">
    <source>
        <dbReference type="PROSITE-ProRule" id="PRU00110"/>
    </source>
</evidence>
<dbReference type="InterPro" id="IPR036890">
    <property type="entry name" value="HATPase_C_sf"/>
</dbReference>
<dbReference type="CDD" id="cd17546">
    <property type="entry name" value="REC_hyHK_CKI1_RcsC-like"/>
    <property type="match status" value="1"/>
</dbReference>
<dbReference type="InterPro" id="IPR035965">
    <property type="entry name" value="PAS-like_dom_sf"/>
</dbReference>
<evidence type="ECO:0000256" key="10">
    <source>
        <dbReference type="ARBA" id="ARBA00023012"/>
    </source>
</evidence>
<dbReference type="SMART" id="SM00387">
    <property type="entry name" value="HATPase_c"/>
    <property type="match status" value="1"/>
</dbReference>
<comment type="catalytic activity">
    <reaction evidence="1">
        <text>ATP + protein L-histidine = ADP + protein N-phospho-L-histidine.</text>
        <dbReference type="EC" id="2.7.13.3"/>
    </reaction>
</comment>
<dbReference type="Gene3D" id="3.30.450.20">
    <property type="entry name" value="PAS domain"/>
    <property type="match status" value="1"/>
</dbReference>
<dbReference type="SUPFAM" id="SSF55785">
    <property type="entry name" value="PYP-like sensor domain (PAS domain)"/>
    <property type="match status" value="1"/>
</dbReference>
<feature type="modified residue" description="4-aspartylphosphate" evidence="13">
    <location>
        <position position="473"/>
    </location>
</feature>
<evidence type="ECO:0000313" key="19">
    <source>
        <dbReference type="Proteomes" id="UP000603602"/>
    </source>
</evidence>
<dbReference type="Gene3D" id="1.10.287.130">
    <property type="match status" value="1"/>
</dbReference>
<dbReference type="InterPro" id="IPR000014">
    <property type="entry name" value="PAS"/>
</dbReference>
<evidence type="ECO:0000256" key="1">
    <source>
        <dbReference type="ARBA" id="ARBA00000085"/>
    </source>
</evidence>
<evidence type="ECO:0000256" key="13">
    <source>
        <dbReference type="PROSITE-ProRule" id="PRU00169"/>
    </source>
</evidence>
<dbReference type="PROSITE" id="PS50109">
    <property type="entry name" value="HIS_KIN"/>
    <property type="match status" value="1"/>
</dbReference>
<sequence>MSELPDLPTDPVALRALLASLCDERDRALAELADSRARLDLALRYAGGGLWDWRLSTNEIEVDAHWYALFGYAEDEIGRRPEAWLPLIHPVDLGAAQALLRGHLRGDLPRFECEFRVRTRADAWQWIQVRGCAEERGADGRWQRLAGVWRDVTDAKHKELELLQAKEAAEAASRAKGDFLANMSHEIRTPMNGILGMTELLLDSGPDAEQRDYLQTVKSSAEALLTIINDVLDFSKIEAGKLNLEYIDFAPASVVGETVKSLALRGHQKGLELYCHLADDVPAVLRGDPGRIRQVLLNLVGNAIKFTEAGEIEVAVTVARRDGAETELCIAVRDTGIGIPDDKLDDIFGAFSQADTSTTRKYGGTGLGLAICRHLVGLMGGRLTVSSREGYGSTFSFTARLEAIAEPQRLEAQDLQGRRILVGAVNPAFGAQLADELCGLGLRAEALSEGQAVVDALAAAQQGNDPVDFVLMDAAMPEPGGFALAARYRESTTWLERIVMMLASHSMRDDLARCRELGLTSRLAKPFGIGDVVEALRIACNGAEDEVDEHSFLQFDPDLGRTVLEQEAGLGQSLAVLLVEDNPVNQTVASRILERAGHRVTVVNNGQEAVEILEDGQFDVVLMDVQMPVMGGIEATQAIRAREARRSWAMSGRWQSVPIIAMTAHAMEGDRTRCLEAGMDDYVTKPIQPSALFGAIHRVCSRHDEMVASLDEAADATLLEPAGSPAQSDEVANLAHTRALLGGDEEAVGQLLQLFFRDLGANIAALRSAGEVCDQRRLYELAHAMKGSVGIFGAGRAEKAARRLEEVSRDGDGSGCADALSALIREMNLLANNLRQHLHGG</sequence>
<dbReference type="InterPro" id="IPR011006">
    <property type="entry name" value="CheY-like_superfamily"/>
</dbReference>
<evidence type="ECO:0000256" key="7">
    <source>
        <dbReference type="ARBA" id="ARBA00022741"/>
    </source>
</evidence>
<dbReference type="EMBL" id="JACYTO010000001">
    <property type="protein sequence ID" value="MBD8503100.1"/>
    <property type="molecule type" value="Genomic_DNA"/>
</dbReference>
<protein>
    <recommendedName>
        <fullName evidence="3">histidine kinase</fullName>
        <ecNumber evidence="3">2.7.13.3</ecNumber>
    </recommendedName>
</protein>
<name>A0ABR9B9V6_9RHOO</name>
<dbReference type="InterPro" id="IPR000700">
    <property type="entry name" value="PAS-assoc_C"/>
</dbReference>
<evidence type="ECO:0000313" key="18">
    <source>
        <dbReference type="EMBL" id="MBD8503100.1"/>
    </source>
</evidence>
<dbReference type="CDD" id="cd00082">
    <property type="entry name" value="HisKA"/>
    <property type="match status" value="1"/>
</dbReference>
<keyword evidence="9" id="KW-1133">Transmembrane helix</keyword>
<dbReference type="PRINTS" id="PR00344">
    <property type="entry name" value="BCTRLSENSOR"/>
</dbReference>
<dbReference type="InterPro" id="IPR003594">
    <property type="entry name" value="HATPase_dom"/>
</dbReference>
<dbReference type="InterPro" id="IPR013655">
    <property type="entry name" value="PAS_fold_3"/>
</dbReference>
<keyword evidence="6" id="KW-0812">Transmembrane</keyword>
<feature type="domain" description="Histidine kinase" evidence="14">
    <location>
        <begin position="182"/>
        <end position="403"/>
    </location>
</feature>
<dbReference type="Pfam" id="PF00072">
    <property type="entry name" value="Response_reg"/>
    <property type="match status" value="2"/>
</dbReference>
<keyword evidence="19" id="KW-1185">Reference proteome</keyword>
<dbReference type="Gene3D" id="3.40.50.2300">
    <property type="match status" value="2"/>
</dbReference>
<evidence type="ECO:0000256" key="4">
    <source>
        <dbReference type="ARBA" id="ARBA00022475"/>
    </source>
</evidence>
<evidence type="ECO:0000259" key="16">
    <source>
        <dbReference type="PROSITE" id="PS50113"/>
    </source>
</evidence>
<dbReference type="CDD" id="cd16922">
    <property type="entry name" value="HATPase_EvgS-ArcB-TorS-like"/>
    <property type="match status" value="1"/>
</dbReference>
<dbReference type="Pfam" id="PF01627">
    <property type="entry name" value="Hpt"/>
    <property type="match status" value="1"/>
</dbReference>
<dbReference type="PROSITE" id="PS50113">
    <property type="entry name" value="PAC"/>
    <property type="match status" value="1"/>
</dbReference>
<dbReference type="Pfam" id="PF02518">
    <property type="entry name" value="HATPase_c"/>
    <property type="match status" value="1"/>
</dbReference>
<dbReference type="Pfam" id="PF00512">
    <property type="entry name" value="HisKA"/>
    <property type="match status" value="1"/>
</dbReference>
<dbReference type="Proteomes" id="UP000603602">
    <property type="component" value="Unassembled WGS sequence"/>
</dbReference>
<evidence type="ECO:0000259" key="15">
    <source>
        <dbReference type="PROSITE" id="PS50110"/>
    </source>
</evidence>
<dbReference type="Pfam" id="PF08447">
    <property type="entry name" value="PAS_3"/>
    <property type="match status" value="1"/>
</dbReference>
<evidence type="ECO:0000256" key="2">
    <source>
        <dbReference type="ARBA" id="ARBA00004651"/>
    </source>
</evidence>
<dbReference type="Gene3D" id="3.30.565.10">
    <property type="entry name" value="Histidine kinase-like ATPase, C-terminal domain"/>
    <property type="match status" value="1"/>
</dbReference>
<evidence type="ECO:0000256" key="9">
    <source>
        <dbReference type="ARBA" id="ARBA00022989"/>
    </source>
</evidence>
<accession>A0ABR9B9V6</accession>
<dbReference type="InterPro" id="IPR004358">
    <property type="entry name" value="Sig_transdc_His_kin-like_C"/>
</dbReference>
<dbReference type="RefSeq" id="WP_187717833.1">
    <property type="nucleotide sequence ID" value="NZ_JACTAH010000001.1"/>
</dbReference>
<feature type="modified residue" description="Phosphohistidine" evidence="12">
    <location>
        <position position="783"/>
    </location>
</feature>
<evidence type="ECO:0000259" key="17">
    <source>
        <dbReference type="PROSITE" id="PS50894"/>
    </source>
</evidence>
<feature type="domain" description="PAC" evidence="16">
    <location>
        <begin position="111"/>
        <end position="164"/>
    </location>
</feature>
<dbReference type="SUPFAM" id="SSF47226">
    <property type="entry name" value="Histidine-containing phosphotransfer domain, HPT domain"/>
    <property type="match status" value="1"/>
</dbReference>
<dbReference type="SMART" id="SM00388">
    <property type="entry name" value="HisKA"/>
    <property type="match status" value="1"/>
</dbReference>
<evidence type="ECO:0000256" key="3">
    <source>
        <dbReference type="ARBA" id="ARBA00012438"/>
    </source>
</evidence>
<dbReference type="InterPro" id="IPR008207">
    <property type="entry name" value="Sig_transdc_His_kin_Hpt_dom"/>
</dbReference>
<keyword evidence="7" id="KW-0547">Nucleotide-binding</keyword>
<evidence type="ECO:0000256" key="5">
    <source>
        <dbReference type="ARBA" id="ARBA00022553"/>
    </source>
</evidence>
<dbReference type="InterPro" id="IPR036097">
    <property type="entry name" value="HisK_dim/P_sf"/>
</dbReference>
<keyword evidence="8" id="KW-0067">ATP-binding</keyword>
<evidence type="ECO:0000256" key="6">
    <source>
        <dbReference type="ARBA" id="ARBA00022692"/>
    </source>
</evidence>
<dbReference type="SUPFAM" id="SSF55874">
    <property type="entry name" value="ATPase domain of HSP90 chaperone/DNA topoisomerase II/histidine kinase"/>
    <property type="match status" value="1"/>
</dbReference>
<dbReference type="InterPro" id="IPR003661">
    <property type="entry name" value="HisK_dim/P_dom"/>
</dbReference>
<dbReference type="SUPFAM" id="SSF52172">
    <property type="entry name" value="CheY-like"/>
    <property type="match status" value="2"/>
</dbReference>
<gene>
    <name evidence="18" type="ORF">IFO67_09415</name>
</gene>
<dbReference type="PROSITE" id="PS50894">
    <property type="entry name" value="HPT"/>
    <property type="match status" value="1"/>
</dbReference>
<organism evidence="18 19">
    <name type="scientific">Thauera sedimentorum</name>
    <dbReference type="NCBI Taxonomy" id="2767595"/>
    <lineage>
        <taxon>Bacteria</taxon>
        <taxon>Pseudomonadati</taxon>
        <taxon>Pseudomonadota</taxon>
        <taxon>Betaproteobacteria</taxon>
        <taxon>Rhodocyclales</taxon>
        <taxon>Zoogloeaceae</taxon>
        <taxon>Thauera</taxon>
    </lineage>
</organism>
<keyword evidence="10" id="KW-0902">Two-component regulatory system</keyword>
<evidence type="ECO:0000256" key="8">
    <source>
        <dbReference type="ARBA" id="ARBA00022840"/>
    </source>
</evidence>
<comment type="caution">
    <text evidence="18">The sequence shown here is derived from an EMBL/GenBank/DDBJ whole genome shotgun (WGS) entry which is preliminary data.</text>
</comment>
<comment type="subcellular location">
    <subcellularLocation>
        <location evidence="2">Cell membrane</location>
        <topology evidence="2">Multi-pass membrane protein</topology>
    </subcellularLocation>
</comment>
<feature type="modified residue" description="4-aspartylphosphate" evidence="13">
    <location>
        <position position="624"/>
    </location>
</feature>
<feature type="domain" description="HPt" evidence="17">
    <location>
        <begin position="744"/>
        <end position="841"/>
    </location>
</feature>
<dbReference type="InterPro" id="IPR001789">
    <property type="entry name" value="Sig_transdc_resp-reg_receiver"/>
</dbReference>
<keyword evidence="5 13" id="KW-0597">Phosphoprotein</keyword>
<dbReference type="InterPro" id="IPR005467">
    <property type="entry name" value="His_kinase_dom"/>
</dbReference>
<feature type="domain" description="Response regulatory" evidence="15">
    <location>
        <begin position="419"/>
        <end position="540"/>
    </location>
</feature>
<dbReference type="SUPFAM" id="SSF47384">
    <property type="entry name" value="Homodimeric domain of signal transducing histidine kinase"/>
    <property type="match status" value="1"/>
</dbReference>
<evidence type="ECO:0000256" key="11">
    <source>
        <dbReference type="ARBA" id="ARBA00023136"/>
    </source>
</evidence>
<dbReference type="CDD" id="cd00156">
    <property type="entry name" value="REC"/>
    <property type="match status" value="1"/>
</dbReference>
<dbReference type="PANTHER" id="PTHR45339:SF1">
    <property type="entry name" value="HYBRID SIGNAL TRANSDUCTION HISTIDINE KINASE J"/>
    <property type="match status" value="1"/>
</dbReference>
<keyword evidence="11" id="KW-0472">Membrane</keyword>
<proteinExistence type="predicted"/>
<evidence type="ECO:0000259" key="14">
    <source>
        <dbReference type="PROSITE" id="PS50109"/>
    </source>
</evidence>
<keyword evidence="4" id="KW-1003">Cell membrane</keyword>
<dbReference type="PANTHER" id="PTHR45339">
    <property type="entry name" value="HYBRID SIGNAL TRANSDUCTION HISTIDINE KINASE J"/>
    <property type="match status" value="1"/>
</dbReference>
<dbReference type="Gene3D" id="1.20.120.160">
    <property type="entry name" value="HPT domain"/>
    <property type="match status" value="1"/>
</dbReference>
<dbReference type="EC" id="2.7.13.3" evidence="3"/>
<reference evidence="19" key="1">
    <citation type="submission" date="2023-07" db="EMBL/GenBank/DDBJ databases">
        <title>Thauera sp. CAU 1555 isolated from sand of Yaerae Beach.</title>
        <authorList>
            <person name="Kim W."/>
        </authorList>
    </citation>
    <scope>NUCLEOTIDE SEQUENCE [LARGE SCALE GENOMIC DNA]</scope>
    <source>
        <strain evidence="19">CAU 1555</strain>
    </source>
</reference>
<dbReference type="CDD" id="cd00130">
    <property type="entry name" value="PAS"/>
    <property type="match status" value="1"/>
</dbReference>
<dbReference type="PROSITE" id="PS50110">
    <property type="entry name" value="RESPONSE_REGULATORY"/>
    <property type="match status" value="2"/>
</dbReference>